<keyword evidence="2" id="KW-1185">Reference proteome</keyword>
<organism evidence="1 2">
    <name type="scientific">Folsomia candida</name>
    <name type="common">Springtail</name>
    <dbReference type="NCBI Taxonomy" id="158441"/>
    <lineage>
        <taxon>Eukaryota</taxon>
        <taxon>Metazoa</taxon>
        <taxon>Ecdysozoa</taxon>
        <taxon>Arthropoda</taxon>
        <taxon>Hexapoda</taxon>
        <taxon>Collembola</taxon>
        <taxon>Entomobryomorpha</taxon>
        <taxon>Isotomoidea</taxon>
        <taxon>Isotomidae</taxon>
        <taxon>Proisotominae</taxon>
        <taxon>Folsomia</taxon>
    </lineage>
</organism>
<gene>
    <name evidence="1" type="ORF">Fcan01_16487</name>
</gene>
<protein>
    <submittedName>
        <fullName evidence="1">Uncharacterized protein</fullName>
    </submittedName>
</protein>
<evidence type="ECO:0000313" key="2">
    <source>
        <dbReference type="Proteomes" id="UP000198287"/>
    </source>
</evidence>
<evidence type="ECO:0000313" key="1">
    <source>
        <dbReference type="EMBL" id="OXA49101.1"/>
    </source>
</evidence>
<proteinExistence type="predicted"/>
<comment type="caution">
    <text evidence="1">The sequence shown here is derived from an EMBL/GenBank/DDBJ whole genome shotgun (WGS) entry which is preliminary data.</text>
</comment>
<name>A0A226DWM7_FOLCA</name>
<dbReference type="AlphaFoldDB" id="A0A226DWM7"/>
<sequence>MALFKILDARKVTLKQSATVAILRRGWGQAYLNDLTTTIFGTPNPKWSPSNNLLWNRLRWDEYDELTHVTTDSQDLLKSYDVTSPNNDDSEGALDSSTNAFLSSRVTPPNVEISCTYVFKFFCVDTKIRSKITQSQHFFFTNYDFLCDMHANHKDFLFIPVTFIAAYFRDFLPKYYSGCGHAAFIFVDTTRNILAYYDSNYIDADRHIYDRAIYYAAEQIGKVWGRKFTVRDSTDPHYYEQIKDKRGGITLKKHDNDLCDLFPYMTAGRGDCAFSVAASACLLYSSSPREVSDIVGLIKHNRRVSLDPGRLDETIKAIGICSTFLVMTMTVFATELTSETFAKKFVKIKKKTLAKVQKYKCMRSKEECLARLNNKAKKRALEGIDPRPISSPIKRDPNEPVYLRLERDRLNADFFASHPNKRVKIELA</sequence>
<dbReference type="Proteomes" id="UP000198287">
    <property type="component" value="Unassembled WGS sequence"/>
</dbReference>
<reference evidence="1 2" key="1">
    <citation type="submission" date="2015-12" db="EMBL/GenBank/DDBJ databases">
        <title>The genome of Folsomia candida.</title>
        <authorList>
            <person name="Faddeeva A."/>
            <person name="Derks M.F."/>
            <person name="Anvar Y."/>
            <person name="Smit S."/>
            <person name="Van Straalen N."/>
            <person name="Roelofs D."/>
        </authorList>
    </citation>
    <scope>NUCLEOTIDE SEQUENCE [LARGE SCALE GENOMIC DNA]</scope>
    <source>
        <strain evidence="1 2">VU population</strain>
        <tissue evidence="1">Whole body</tissue>
    </source>
</reference>
<accession>A0A226DWM7</accession>
<dbReference type="EMBL" id="LNIX01000011">
    <property type="protein sequence ID" value="OXA49101.1"/>
    <property type="molecule type" value="Genomic_DNA"/>
</dbReference>